<dbReference type="GO" id="GO:0005886">
    <property type="term" value="C:plasma membrane"/>
    <property type="evidence" value="ECO:0007669"/>
    <property type="project" value="UniProtKB-SubCell"/>
</dbReference>
<feature type="transmembrane region" description="Helical" evidence="7">
    <location>
        <begin position="109"/>
        <end position="128"/>
    </location>
</feature>
<feature type="transmembrane region" description="Helical" evidence="7">
    <location>
        <begin position="197"/>
        <end position="214"/>
    </location>
</feature>
<protein>
    <submittedName>
        <fullName evidence="9">MFS transporter</fullName>
    </submittedName>
</protein>
<feature type="transmembrane region" description="Helical" evidence="7">
    <location>
        <begin position="376"/>
        <end position="401"/>
    </location>
</feature>
<dbReference type="InterPro" id="IPR036259">
    <property type="entry name" value="MFS_trans_sf"/>
</dbReference>
<keyword evidence="5 7" id="KW-0472">Membrane</keyword>
<feature type="domain" description="Major facilitator superfamily (MFS) profile" evidence="8">
    <location>
        <begin position="40"/>
        <end position="602"/>
    </location>
</feature>
<name>A0AA46YL57_9ACTN</name>
<dbReference type="RefSeq" id="WP_271634079.1">
    <property type="nucleotide sequence ID" value="NZ_CP094970.1"/>
</dbReference>
<dbReference type="Proteomes" id="UP001164390">
    <property type="component" value="Chromosome"/>
</dbReference>
<dbReference type="GO" id="GO:0022857">
    <property type="term" value="F:transmembrane transporter activity"/>
    <property type="evidence" value="ECO:0007669"/>
    <property type="project" value="InterPro"/>
</dbReference>
<dbReference type="Gene3D" id="1.20.1250.20">
    <property type="entry name" value="MFS general substrate transporter like domains"/>
    <property type="match status" value="1"/>
</dbReference>
<feature type="transmembrane region" description="Helical" evidence="7">
    <location>
        <begin position="276"/>
        <end position="297"/>
    </location>
</feature>
<feature type="region of interest" description="Disordered" evidence="6">
    <location>
        <begin position="1"/>
        <end position="29"/>
    </location>
</feature>
<evidence type="ECO:0000259" key="8">
    <source>
        <dbReference type="PROSITE" id="PS50850"/>
    </source>
</evidence>
<feature type="transmembrane region" description="Helical" evidence="7">
    <location>
        <begin position="449"/>
        <end position="469"/>
    </location>
</feature>
<comment type="subcellular location">
    <subcellularLocation>
        <location evidence="1">Cell inner membrane</location>
        <topology evidence="1">Multi-pass membrane protein</topology>
    </subcellularLocation>
</comment>
<dbReference type="InterPro" id="IPR011701">
    <property type="entry name" value="MFS"/>
</dbReference>
<proteinExistence type="predicted"/>
<feature type="transmembrane region" description="Helical" evidence="7">
    <location>
        <begin position="79"/>
        <end position="97"/>
    </location>
</feature>
<evidence type="ECO:0000256" key="1">
    <source>
        <dbReference type="ARBA" id="ARBA00004429"/>
    </source>
</evidence>
<dbReference type="EMBL" id="CP094970">
    <property type="protein sequence ID" value="UYM05279.1"/>
    <property type="molecule type" value="Genomic_DNA"/>
</dbReference>
<feature type="transmembrane region" description="Helical" evidence="7">
    <location>
        <begin position="515"/>
        <end position="537"/>
    </location>
</feature>
<feature type="transmembrane region" description="Helical" evidence="7">
    <location>
        <begin position="578"/>
        <end position="598"/>
    </location>
</feature>
<evidence type="ECO:0000256" key="3">
    <source>
        <dbReference type="ARBA" id="ARBA00022692"/>
    </source>
</evidence>
<feature type="transmembrane region" description="Helical" evidence="7">
    <location>
        <begin position="347"/>
        <end position="364"/>
    </location>
</feature>
<dbReference type="PANTHER" id="PTHR23501:SF191">
    <property type="entry name" value="VACUOLAR BASIC AMINO ACID TRANSPORTER 4"/>
    <property type="match status" value="1"/>
</dbReference>
<dbReference type="InterPro" id="IPR020846">
    <property type="entry name" value="MFS_dom"/>
</dbReference>
<dbReference type="SUPFAM" id="SSF103473">
    <property type="entry name" value="MFS general substrate transporter"/>
    <property type="match status" value="2"/>
</dbReference>
<feature type="transmembrane region" description="Helical" evidence="7">
    <location>
        <begin position="481"/>
        <end position="503"/>
    </location>
</feature>
<accession>A0AA46YL57</accession>
<evidence type="ECO:0000256" key="5">
    <source>
        <dbReference type="ARBA" id="ARBA00023136"/>
    </source>
</evidence>
<keyword evidence="10" id="KW-1185">Reference proteome</keyword>
<keyword evidence="2" id="KW-0813">Transport</keyword>
<evidence type="ECO:0000256" key="4">
    <source>
        <dbReference type="ARBA" id="ARBA00022989"/>
    </source>
</evidence>
<feature type="transmembrane region" description="Helical" evidence="7">
    <location>
        <begin position="421"/>
        <end position="442"/>
    </location>
</feature>
<feature type="transmembrane region" description="Helical" evidence="7">
    <location>
        <begin position="166"/>
        <end position="191"/>
    </location>
</feature>
<evidence type="ECO:0000256" key="2">
    <source>
        <dbReference type="ARBA" id="ARBA00022448"/>
    </source>
</evidence>
<evidence type="ECO:0000256" key="6">
    <source>
        <dbReference type="SAM" id="MobiDB-lite"/>
    </source>
</evidence>
<feature type="compositionally biased region" description="Basic and acidic residues" evidence="6">
    <location>
        <begin position="1"/>
        <end position="14"/>
    </location>
</feature>
<evidence type="ECO:0000313" key="9">
    <source>
        <dbReference type="EMBL" id="UYM05279.1"/>
    </source>
</evidence>
<dbReference type="PANTHER" id="PTHR23501">
    <property type="entry name" value="MAJOR FACILITATOR SUPERFAMILY"/>
    <property type="match status" value="1"/>
</dbReference>
<feature type="transmembrane region" description="Helical" evidence="7">
    <location>
        <begin position="140"/>
        <end position="159"/>
    </location>
</feature>
<evidence type="ECO:0000256" key="7">
    <source>
        <dbReference type="SAM" id="Phobius"/>
    </source>
</evidence>
<dbReference type="Gene3D" id="1.20.1720.10">
    <property type="entry name" value="Multidrug resistance protein D"/>
    <property type="match status" value="1"/>
</dbReference>
<feature type="transmembrane region" description="Helical" evidence="7">
    <location>
        <begin position="234"/>
        <end position="252"/>
    </location>
</feature>
<sequence length="615" mass="63646">MSEGAERGTSEHPSEQSSTVSQGAERDEDPAAVGTGARALLAVAAIAVAFAAADTYVVVMALPDMMTGAGLSVEELQRAAPIVSGFLLGYVAILPLIGRIADLRGRTPVLIGSLVVFAVGSIVTAAAYDLDSMVAGRLTQGIGGGGLVPATLALVADLWPAERRGLPLGIVGAVQELGSVLGPLYGAVVLALADWRAIFWLNTAVGLVLCAAVLTLRRGAREPAASVRRGMPDVIGIVLALAALVCMVLLMMRPDELVTDLRYGPAFFSVIGDSPWGTRIAFGFYALVAAFVLWELVARRPLVSFRTWGSIARRTDVWGAVLLALALGGVIVAFASADPEHSAISDAAWWLLPLSAVCLGLFAWRQRRARHPLVPGAAVSATAAWGAIVVSFFTGAALIAALVDIPFFARLTAYQDSQLDAALVLLRFLIALPIGAVLGGWLTRRTSAGVLTLVAMLVAAGSFCWMATWGRDALDHWSVSVPLVLAGLGFGAAIAPVNAALLASTRSDVHGVASALLVVARMVGMLVGISALTTVGLRRFYAVSDDIPPASRLCPDGEPSCDAYNNRLIDAGLAQLDAVFLGAALCAAVAGVAAAFVFRGAGTRAVSVAEAIRTP</sequence>
<evidence type="ECO:0000313" key="10">
    <source>
        <dbReference type="Proteomes" id="UP001164390"/>
    </source>
</evidence>
<keyword evidence="4 7" id="KW-1133">Transmembrane helix</keyword>
<organism evidence="9 10">
    <name type="scientific">Solicola gregarius</name>
    <dbReference type="NCBI Taxonomy" id="2908642"/>
    <lineage>
        <taxon>Bacteria</taxon>
        <taxon>Bacillati</taxon>
        <taxon>Actinomycetota</taxon>
        <taxon>Actinomycetes</taxon>
        <taxon>Propionibacteriales</taxon>
        <taxon>Nocardioidaceae</taxon>
        <taxon>Solicola</taxon>
    </lineage>
</organism>
<gene>
    <name evidence="9" type="ORF">L0C25_22650</name>
</gene>
<dbReference type="PROSITE" id="PS50850">
    <property type="entry name" value="MFS"/>
    <property type="match status" value="1"/>
</dbReference>
<dbReference type="Pfam" id="PF07690">
    <property type="entry name" value="MFS_1"/>
    <property type="match status" value="1"/>
</dbReference>
<keyword evidence="3 7" id="KW-0812">Transmembrane</keyword>
<reference evidence="9" key="1">
    <citation type="submission" date="2022-01" db="EMBL/GenBank/DDBJ databases">
        <title>Nocardioidaceae gen. sp. A5X3R13.</title>
        <authorList>
            <person name="Lopez Marin M.A."/>
            <person name="Uhlik O."/>
        </authorList>
    </citation>
    <scope>NUCLEOTIDE SEQUENCE</scope>
    <source>
        <strain evidence="9">A5X3R13</strain>
    </source>
</reference>
<feature type="transmembrane region" description="Helical" evidence="7">
    <location>
        <begin position="317"/>
        <end position="335"/>
    </location>
</feature>
<dbReference type="KEGG" id="sgrg:L0C25_22650"/>
<feature type="transmembrane region" description="Helical" evidence="7">
    <location>
        <begin position="39"/>
        <end position="59"/>
    </location>
</feature>
<dbReference type="AlphaFoldDB" id="A0AA46YL57"/>